<accession>A0AAN6MD35</accession>
<reference evidence="1" key="2">
    <citation type="submission" date="2023-05" db="EMBL/GenBank/DDBJ databases">
        <authorList>
            <consortium name="Lawrence Berkeley National Laboratory"/>
            <person name="Steindorff A."/>
            <person name="Hensen N."/>
            <person name="Bonometti L."/>
            <person name="Westerberg I."/>
            <person name="Brannstrom I.O."/>
            <person name="Guillou S."/>
            <person name="Cros-Aarteil S."/>
            <person name="Calhoun S."/>
            <person name="Haridas S."/>
            <person name="Kuo A."/>
            <person name="Mondo S."/>
            <person name="Pangilinan J."/>
            <person name="Riley R."/>
            <person name="Labutti K."/>
            <person name="Andreopoulos B."/>
            <person name="Lipzen A."/>
            <person name="Chen C."/>
            <person name="Yanf M."/>
            <person name="Daum C."/>
            <person name="Ng V."/>
            <person name="Clum A."/>
            <person name="Ohm R."/>
            <person name="Martin F."/>
            <person name="Silar P."/>
            <person name="Natvig D."/>
            <person name="Lalanne C."/>
            <person name="Gautier V."/>
            <person name="Ament-Velasquez S.L."/>
            <person name="Kruys A."/>
            <person name="Hutchinson M.I."/>
            <person name="Powell A.J."/>
            <person name="Barry K."/>
            <person name="Miller A.N."/>
            <person name="Grigoriev I.V."/>
            <person name="Debuchy R."/>
            <person name="Gladieux P."/>
            <person name="Thoren M.H."/>
            <person name="Johannesson H."/>
        </authorList>
    </citation>
    <scope>NUCLEOTIDE SEQUENCE</scope>
    <source>
        <strain evidence="1">CBS 103.79</strain>
    </source>
</reference>
<gene>
    <name evidence="1" type="ORF">C8A05DRAFT_18723</name>
</gene>
<dbReference type="EMBL" id="MU855887">
    <property type="protein sequence ID" value="KAK3898747.1"/>
    <property type="molecule type" value="Genomic_DNA"/>
</dbReference>
<dbReference type="PANTHER" id="PTHR33112">
    <property type="entry name" value="DOMAIN PROTEIN, PUTATIVE-RELATED"/>
    <property type="match status" value="1"/>
</dbReference>
<dbReference type="PANTHER" id="PTHR33112:SF13">
    <property type="entry name" value="HETEROKARYON INCOMPATIBILITY DOMAIN-CONTAINING PROTEIN"/>
    <property type="match status" value="1"/>
</dbReference>
<name>A0AAN6MD35_9PEZI</name>
<comment type="caution">
    <text evidence="1">The sequence shown here is derived from an EMBL/GenBank/DDBJ whole genome shotgun (WGS) entry which is preliminary data.</text>
</comment>
<sequence>MPIYSLTHPHHALLTPYHTATTLPTLTRAWILQERLLAPRLLHFGPEELTLECLTATTCQCTPLPNPPPPGAGENGGAVPGWYKNMLDRAGNAKGYYSLARWERMETGELGLCWRRLVEDYSKLGLTVEGDVFPAVGGIARVMGECRSGRYVAGGWVDVEENMEGTVGDLLWKVDVVKGYVIKGEEEVKKERWGKTRPKQWRAPSWSWASVCAPVEFVVQEEKGVEVACEVREELKEGEEAQSWNVIDLDVLDGGYLKNLWADDDCTGLVTAGGEQPTVYVLLAARKLPRKELLCLVLTRVPDDGSPATQNRGEDEDGFVYKRIAMLEIFGGPPSPVLWGWMHNLLNKGEDAVVRIV</sequence>
<evidence type="ECO:0000313" key="1">
    <source>
        <dbReference type="EMBL" id="KAK3898747.1"/>
    </source>
</evidence>
<organism evidence="1 2">
    <name type="scientific">Staphylotrichum tortipilum</name>
    <dbReference type="NCBI Taxonomy" id="2831512"/>
    <lineage>
        <taxon>Eukaryota</taxon>
        <taxon>Fungi</taxon>
        <taxon>Dikarya</taxon>
        <taxon>Ascomycota</taxon>
        <taxon>Pezizomycotina</taxon>
        <taxon>Sordariomycetes</taxon>
        <taxon>Sordariomycetidae</taxon>
        <taxon>Sordariales</taxon>
        <taxon>Chaetomiaceae</taxon>
        <taxon>Staphylotrichum</taxon>
    </lineage>
</organism>
<protein>
    <submittedName>
        <fullName evidence="1">Uncharacterized protein</fullName>
    </submittedName>
</protein>
<evidence type="ECO:0000313" key="2">
    <source>
        <dbReference type="Proteomes" id="UP001303889"/>
    </source>
</evidence>
<reference evidence="1" key="1">
    <citation type="journal article" date="2023" name="Mol. Phylogenet. Evol.">
        <title>Genome-scale phylogeny and comparative genomics of the fungal order Sordariales.</title>
        <authorList>
            <person name="Hensen N."/>
            <person name="Bonometti L."/>
            <person name="Westerberg I."/>
            <person name="Brannstrom I.O."/>
            <person name="Guillou S."/>
            <person name="Cros-Aarteil S."/>
            <person name="Calhoun S."/>
            <person name="Haridas S."/>
            <person name="Kuo A."/>
            <person name="Mondo S."/>
            <person name="Pangilinan J."/>
            <person name="Riley R."/>
            <person name="LaButti K."/>
            <person name="Andreopoulos B."/>
            <person name="Lipzen A."/>
            <person name="Chen C."/>
            <person name="Yan M."/>
            <person name="Daum C."/>
            <person name="Ng V."/>
            <person name="Clum A."/>
            <person name="Steindorff A."/>
            <person name="Ohm R.A."/>
            <person name="Martin F."/>
            <person name="Silar P."/>
            <person name="Natvig D.O."/>
            <person name="Lalanne C."/>
            <person name="Gautier V."/>
            <person name="Ament-Velasquez S.L."/>
            <person name="Kruys A."/>
            <person name="Hutchinson M.I."/>
            <person name="Powell A.J."/>
            <person name="Barry K."/>
            <person name="Miller A.N."/>
            <person name="Grigoriev I.V."/>
            <person name="Debuchy R."/>
            <person name="Gladieux P."/>
            <person name="Hiltunen Thoren M."/>
            <person name="Johannesson H."/>
        </authorList>
    </citation>
    <scope>NUCLEOTIDE SEQUENCE</scope>
    <source>
        <strain evidence="1">CBS 103.79</strain>
    </source>
</reference>
<keyword evidence="2" id="KW-1185">Reference proteome</keyword>
<dbReference type="Proteomes" id="UP001303889">
    <property type="component" value="Unassembled WGS sequence"/>
</dbReference>
<dbReference type="AlphaFoldDB" id="A0AAN6MD35"/>
<proteinExistence type="predicted"/>